<dbReference type="EMBL" id="CP029684">
    <property type="protein sequence ID" value="QAS70241.1"/>
    <property type="molecule type" value="Genomic_DNA"/>
</dbReference>
<evidence type="ECO:0000313" key="1">
    <source>
        <dbReference type="EMBL" id="QAS70241.1"/>
    </source>
</evidence>
<keyword evidence="1" id="KW-0808">Transferase</keyword>
<keyword evidence="1" id="KW-0489">Methyltransferase</keyword>
<sequence>MTPIVDICCGSRMFWFDKQNSIATFVDKRIDFEKLPTGHVINVDPDVQADFTKGLPFHENTFYLAVFDPPHLIHAGKNSWLAKKYGTLDADNWPEIIREGFDEAMRVLKPYGTLIFKWNDSQIPLPDLLKQIPYQPLFGQKRSQTHWLVFMKGADIVSKDL</sequence>
<gene>
    <name evidence="1" type="ORF">DLJ48_06750</name>
</gene>
<dbReference type="Gene3D" id="3.40.50.150">
    <property type="entry name" value="Vaccinia Virus protein VP39"/>
    <property type="match status" value="1"/>
</dbReference>
<dbReference type="Proteomes" id="UP000286907">
    <property type="component" value="Chromosome"/>
</dbReference>
<dbReference type="InterPro" id="IPR029063">
    <property type="entry name" value="SAM-dependent_MTases_sf"/>
</dbReference>
<dbReference type="RefSeq" id="WP_128686710.1">
    <property type="nucleotide sequence ID" value="NZ_CP029684.2"/>
</dbReference>
<organism evidence="1 2">
    <name type="scientific">Oenococcus sicerae</name>
    <dbReference type="NCBI Taxonomy" id="2203724"/>
    <lineage>
        <taxon>Bacteria</taxon>
        <taxon>Bacillati</taxon>
        <taxon>Bacillota</taxon>
        <taxon>Bacilli</taxon>
        <taxon>Lactobacillales</taxon>
        <taxon>Lactobacillaceae</taxon>
        <taxon>Oenococcus</taxon>
    </lineage>
</organism>
<dbReference type="SUPFAM" id="SSF53335">
    <property type="entry name" value="S-adenosyl-L-methionine-dependent methyltransferases"/>
    <property type="match status" value="1"/>
</dbReference>
<name>A0ABX5QNE5_9LACO</name>
<proteinExistence type="predicted"/>
<reference evidence="1 2" key="1">
    <citation type="journal article" date="2019" name="Syst. Appl. Microbiol.">
        <title>Oenococcus sicerae sp. nov., isolated from French cider.</title>
        <authorList>
            <person name="Cousin F.J."/>
            <person name="Le Guellec R."/>
            <person name="Chagnot C."/>
            <person name="Goux D."/>
            <person name="Dalmasso M."/>
            <person name="Laplace J.M."/>
            <person name="Cretenet M."/>
        </authorList>
    </citation>
    <scope>NUCLEOTIDE SEQUENCE [LARGE SCALE GENOMIC DNA]</scope>
    <source>
        <strain evidence="1 2">UCMA 15228</strain>
    </source>
</reference>
<keyword evidence="2" id="KW-1185">Reference proteome</keyword>
<accession>A0ABX5QNE5</accession>
<dbReference type="GO" id="GO:0032259">
    <property type="term" value="P:methylation"/>
    <property type="evidence" value="ECO:0007669"/>
    <property type="project" value="UniProtKB-KW"/>
</dbReference>
<protein>
    <submittedName>
        <fullName evidence="1">SAM-dependent methyltransferase</fullName>
    </submittedName>
</protein>
<evidence type="ECO:0000313" key="2">
    <source>
        <dbReference type="Proteomes" id="UP000286907"/>
    </source>
</evidence>
<dbReference type="GO" id="GO:0008168">
    <property type="term" value="F:methyltransferase activity"/>
    <property type="evidence" value="ECO:0007669"/>
    <property type="project" value="UniProtKB-KW"/>
</dbReference>